<dbReference type="OrthoDB" id="432281at2759"/>
<keyword evidence="3" id="KW-1185">Reference proteome</keyword>
<dbReference type="AlphaFoldDB" id="A2F058"/>
<dbReference type="SUPFAM" id="SSF48403">
    <property type="entry name" value="Ankyrin repeat"/>
    <property type="match status" value="1"/>
</dbReference>
<reference evidence="2" key="2">
    <citation type="journal article" date="2007" name="Science">
        <title>Draft genome sequence of the sexually transmitted pathogen Trichomonas vaginalis.</title>
        <authorList>
            <person name="Carlton J.M."/>
            <person name="Hirt R.P."/>
            <person name="Silva J.C."/>
            <person name="Delcher A.L."/>
            <person name="Schatz M."/>
            <person name="Zhao Q."/>
            <person name="Wortman J.R."/>
            <person name="Bidwell S.L."/>
            <person name="Alsmark U.C.M."/>
            <person name="Besteiro S."/>
            <person name="Sicheritz-Ponten T."/>
            <person name="Noel C.J."/>
            <person name="Dacks J.B."/>
            <person name="Foster P.G."/>
            <person name="Simillion C."/>
            <person name="Van de Peer Y."/>
            <person name="Miranda-Saavedra D."/>
            <person name="Barton G.J."/>
            <person name="Westrop G.D."/>
            <person name="Mueller S."/>
            <person name="Dessi D."/>
            <person name="Fiori P.L."/>
            <person name="Ren Q."/>
            <person name="Paulsen I."/>
            <person name="Zhang H."/>
            <person name="Bastida-Corcuera F.D."/>
            <person name="Simoes-Barbosa A."/>
            <person name="Brown M.T."/>
            <person name="Hayes R.D."/>
            <person name="Mukherjee M."/>
            <person name="Okumura C.Y."/>
            <person name="Schneider R."/>
            <person name="Smith A.J."/>
            <person name="Vanacova S."/>
            <person name="Villalvazo M."/>
            <person name="Haas B.J."/>
            <person name="Pertea M."/>
            <person name="Feldblyum T.V."/>
            <person name="Utterback T.R."/>
            <person name="Shu C.L."/>
            <person name="Osoegawa K."/>
            <person name="de Jong P.J."/>
            <person name="Hrdy I."/>
            <person name="Horvathova L."/>
            <person name="Zubacova Z."/>
            <person name="Dolezal P."/>
            <person name="Malik S.B."/>
            <person name="Logsdon J.M. Jr."/>
            <person name="Henze K."/>
            <person name="Gupta A."/>
            <person name="Wang C.C."/>
            <person name="Dunne R.L."/>
            <person name="Upcroft J.A."/>
            <person name="Upcroft P."/>
            <person name="White O."/>
            <person name="Salzberg S.L."/>
            <person name="Tang P."/>
            <person name="Chiu C.-H."/>
            <person name="Lee Y.-S."/>
            <person name="Embley T.M."/>
            <person name="Coombs G.H."/>
            <person name="Mottram J.C."/>
            <person name="Tachezy J."/>
            <person name="Fraser-Liggett C.M."/>
            <person name="Johnson P.J."/>
        </authorList>
    </citation>
    <scope>NUCLEOTIDE SEQUENCE [LARGE SCALE GENOMIC DNA]</scope>
    <source>
        <strain evidence="2">G3</strain>
    </source>
</reference>
<dbReference type="PANTHER" id="PTHR24164:SF4">
    <property type="entry name" value="RELA-ASSOCIATED INHIBITOR"/>
    <property type="match status" value="1"/>
</dbReference>
<dbReference type="Gene3D" id="1.25.40.20">
    <property type="entry name" value="Ankyrin repeat-containing domain"/>
    <property type="match status" value="1"/>
</dbReference>
<dbReference type="PANTHER" id="PTHR24164">
    <property type="entry name" value="RELA-ASSOCIATED INHIBITOR"/>
    <property type="match status" value="1"/>
</dbReference>
<dbReference type="Pfam" id="PF12796">
    <property type="entry name" value="Ank_2"/>
    <property type="match status" value="1"/>
</dbReference>
<evidence type="ECO:0000313" key="3">
    <source>
        <dbReference type="Proteomes" id="UP000001542"/>
    </source>
</evidence>
<dbReference type="SMR" id="A2F058"/>
<proteinExistence type="predicted"/>
<organism evidence="2 3">
    <name type="scientific">Trichomonas vaginalis (strain ATCC PRA-98 / G3)</name>
    <dbReference type="NCBI Taxonomy" id="412133"/>
    <lineage>
        <taxon>Eukaryota</taxon>
        <taxon>Metamonada</taxon>
        <taxon>Parabasalia</taxon>
        <taxon>Trichomonadida</taxon>
        <taxon>Trichomonadidae</taxon>
        <taxon>Trichomonas</taxon>
    </lineage>
</organism>
<evidence type="ECO:0000256" key="1">
    <source>
        <dbReference type="PROSITE-ProRule" id="PRU00023"/>
    </source>
</evidence>
<keyword evidence="1" id="KW-0040">ANK repeat</keyword>
<dbReference type="EMBL" id="DS113559">
    <property type="protein sequence ID" value="EAY01693.1"/>
    <property type="molecule type" value="Genomic_DNA"/>
</dbReference>
<evidence type="ECO:0000313" key="2">
    <source>
        <dbReference type="EMBL" id="EAY01693.1"/>
    </source>
</evidence>
<dbReference type="GO" id="GO:0006357">
    <property type="term" value="P:regulation of transcription by RNA polymerase II"/>
    <property type="evidence" value="ECO:0000318"/>
    <property type="project" value="GO_Central"/>
</dbReference>
<dbReference type="PROSITE" id="PS50297">
    <property type="entry name" value="ANK_REP_REGION"/>
    <property type="match status" value="1"/>
</dbReference>
<feature type="repeat" description="ANK" evidence="1">
    <location>
        <begin position="235"/>
        <end position="255"/>
    </location>
</feature>
<dbReference type="SMART" id="SM00248">
    <property type="entry name" value="ANK"/>
    <property type="match status" value="3"/>
</dbReference>
<sequence>MNFDPEYYAQNVDEWCNDDDFIETHTRKQIITILDRSILSGKQFHKIFSIATSFFEQEDIISMLEHSHVDFNNQIENISKVLEFFGIFFNLQIFYDMRSVLGCISLNTGTNEDKVLPNNIKELEKCQKSEFYFDEIYRILAKAASQNDEQTIKYAIDNKYTEVRDGYIKSGADVALWSAMKGNMRLTNLLAKNGVNMTTRDQVNASILHLFCIKGNSEAIKFALKFIDKNDVDNNGWTPLHYAAYYNNSEACRYLCSLPGIDLYAYNNSNRTPLAEASNSFRNCGETIEILRRSGGTF</sequence>
<dbReference type="VEuPathDB" id="TrichDB:TVAGG3_0985490"/>
<dbReference type="InterPro" id="IPR036770">
    <property type="entry name" value="Ankyrin_rpt-contain_sf"/>
</dbReference>
<dbReference type="Proteomes" id="UP000001542">
    <property type="component" value="Unassembled WGS sequence"/>
</dbReference>
<protein>
    <submittedName>
        <fullName evidence="2">Uncharacterized protein</fullName>
    </submittedName>
</protein>
<name>A2F058_TRIV3</name>
<dbReference type="InParanoid" id="A2F058"/>
<dbReference type="InterPro" id="IPR028320">
    <property type="entry name" value="iASPP"/>
</dbReference>
<accession>A2F058</accession>
<dbReference type="RefSeq" id="XP_001330389.1">
    <property type="nucleotide sequence ID" value="XM_001330354.1"/>
</dbReference>
<dbReference type="KEGG" id="tva:4759520"/>
<reference evidence="2" key="1">
    <citation type="submission" date="2006-10" db="EMBL/GenBank/DDBJ databases">
        <authorList>
            <person name="Amadeo P."/>
            <person name="Zhao Q."/>
            <person name="Wortman J."/>
            <person name="Fraser-Liggett C."/>
            <person name="Carlton J."/>
        </authorList>
    </citation>
    <scope>NUCLEOTIDE SEQUENCE</scope>
    <source>
        <strain evidence="2">G3</strain>
    </source>
</reference>
<dbReference type="VEuPathDB" id="TrichDB:TVAG_316800"/>
<gene>
    <name evidence="2" type="ORF">TVAG_316800</name>
</gene>
<dbReference type="STRING" id="5722.A2F058"/>
<dbReference type="PROSITE" id="PS50088">
    <property type="entry name" value="ANK_REPEAT"/>
    <property type="match status" value="1"/>
</dbReference>
<dbReference type="InterPro" id="IPR002110">
    <property type="entry name" value="Ankyrin_rpt"/>
</dbReference>